<evidence type="ECO:0000256" key="3">
    <source>
        <dbReference type="ARBA" id="ARBA00012438"/>
    </source>
</evidence>
<dbReference type="RefSeq" id="WP_305945311.1">
    <property type="nucleotide sequence ID" value="NZ_JAUZVY010000003.1"/>
</dbReference>
<dbReference type="CDD" id="cd16922">
    <property type="entry name" value="HATPase_EvgS-ArcB-TorS-like"/>
    <property type="match status" value="1"/>
</dbReference>
<dbReference type="SMART" id="SM00448">
    <property type="entry name" value="REC"/>
    <property type="match status" value="2"/>
</dbReference>
<keyword evidence="10 16" id="KW-1133">Transmembrane helix</keyword>
<comment type="caution">
    <text evidence="14">Lacks conserved residue(s) required for the propagation of feature annotation.</text>
</comment>
<dbReference type="Gene3D" id="1.20.120.160">
    <property type="entry name" value="HPT domain"/>
    <property type="match status" value="1"/>
</dbReference>
<evidence type="ECO:0000256" key="5">
    <source>
        <dbReference type="ARBA" id="ARBA00022519"/>
    </source>
</evidence>
<dbReference type="EC" id="2.7.13.3" evidence="3"/>
<dbReference type="Gene3D" id="6.10.340.10">
    <property type="match status" value="1"/>
</dbReference>
<dbReference type="SMART" id="SM00387">
    <property type="entry name" value="HATPase_c"/>
    <property type="match status" value="1"/>
</dbReference>
<feature type="domain" description="HPt" evidence="19">
    <location>
        <begin position="814"/>
        <end position="905"/>
    </location>
</feature>
<keyword evidence="11" id="KW-0902">Two-component regulatory system</keyword>
<evidence type="ECO:0000256" key="11">
    <source>
        <dbReference type="ARBA" id="ARBA00023012"/>
    </source>
</evidence>
<dbReference type="CDD" id="cd00088">
    <property type="entry name" value="HPT"/>
    <property type="match status" value="1"/>
</dbReference>
<dbReference type="InterPro" id="IPR036097">
    <property type="entry name" value="HisK_dim/P_sf"/>
</dbReference>
<dbReference type="SUPFAM" id="SSF55874">
    <property type="entry name" value="ATPase domain of HSP90 chaperone/DNA topoisomerase II/histidine kinase"/>
    <property type="match status" value="1"/>
</dbReference>
<feature type="domain" description="Histidine kinase" evidence="17">
    <location>
        <begin position="288"/>
        <end position="508"/>
    </location>
</feature>
<evidence type="ECO:0000313" key="21">
    <source>
        <dbReference type="Proteomes" id="UP001236258"/>
    </source>
</evidence>
<keyword evidence="4" id="KW-1003">Cell membrane</keyword>
<dbReference type="PANTHER" id="PTHR45339:SF1">
    <property type="entry name" value="HYBRID SIGNAL TRANSDUCTION HISTIDINE KINASE J"/>
    <property type="match status" value="1"/>
</dbReference>
<evidence type="ECO:0000256" key="7">
    <source>
        <dbReference type="ARBA" id="ARBA00022692"/>
    </source>
</evidence>
<gene>
    <name evidence="20" type="primary">barA</name>
    <name evidence="20" type="ORF">Q3O59_09255</name>
</gene>
<feature type="coiled-coil region" evidence="15">
    <location>
        <begin position="229"/>
        <end position="278"/>
    </location>
</feature>
<dbReference type="SMART" id="SM00073">
    <property type="entry name" value="HPT"/>
    <property type="match status" value="1"/>
</dbReference>
<dbReference type="InterPro" id="IPR019247">
    <property type="entry name" value="Histidine_kinase_BarA_N"/>
</dbReference>
<keyword evidence="7 16" id="KW-0812">Transmembrane</keyword>
<comment type="catalytic activity">
    <reaction evidence="1">
        <text>ATP + protein L-histidine = ADP + protein N-phospho-L-histidine.</text>
        <dbReference type="EC" id="2.7.13.3"/>
    </reaction>
</comment>
<evidence type="ECO:0000313" key="20">
    <source>
        <dbReference type="EMBL" id="MDP4529217.1"/>
    </source>
</evidence>
<evidence type="ECO:0000256" key="12">
    <source>
        <dbReference type="ARBA" id="ARBA00023136"/>
    </source>
</evidence>
<dbReference type="Pfam" id="PF01627">
    <property type="entry name" value="Hpt"/>
    <property type="match status" value="1"/>
</dbReference>
<sequence length="924" mass="102522">MTTLALHHRILLMIVAPTVLISLLLGSYFTQVRTQDVQHFLEQQASNIAEPLALASSDALAQGNDALLRQLLDVSHRKNSPLVKSLAIFDPQHQLLFTSNYHPQIQGLSRSSTQPAMQFTELESLDQWLIIRSPIWQETGYSSQPQLLGYLAVQLQRDSLRLARNASLLASLLAVFAALLLSTLLGWLTSRRISLPIEQLLQRLQQAPMRLPTSVEPSRNELEQLSAGIDGLLRCCQELQEDMQQQVEQATADLQQSMEQLEVQSIELELSRRKALEENRQKTEFLAKMSHELRTPLNGVLGFTRQLLKTQLSASQFDYLQTIQKSANSLLVLVNDVLDFARLEEGRMPLNPQPVSLRELLDDATELLAAQAFEKQLELALIVDPSCPDDLVLDATRLTQVLVNIAGNAIKFTERGSVVIRVRASILSEQQLGLHISVQDTGIGLTEEQQQQVLRGSNQQKTSSGKGSGAGLGLMISQKLVLAMAGHIGVESQPGKGATFWFTLECKRHPTTVAEPLPLELLDGKRLLYFEPQQYSREACSNLLLSWGLDVTLCATQAQLRQALAHQQHYDLALLGRTLSLHQLQQIQELAQRVRAQADHCVLLVNTLSPHLREAIQLSGADACLSKPVHHRKLAMVLAQPYAHHEQQPAIALKPTKANLKVLVVDDNEANLKLIHTLLAELVLHVDTAVHGAEAWQKATLHLYDIIFMDINMPVMDGVEACQKIQQSSLNEQTPIIAVTAHAIAGERERLLGLGFADFLSKPLDEHMLQLTLQEHVPQTKVLAAGSSNARQELVIPHSHYIDWSLSLQRAGGKAELALEMLQMLCSSLPESFQHIQQSWQAGDAEQLLHHVHKLHGATCYSGVPQLKQLTEQLETQLKRGQPLSQLEPEMLELTDVVEGLLQDLSGAEWQQLVSTPPAAAQSS</sequence>
<feature type="transmembrane region" description="Helical" evidence="16">
    <location>
        <begin position="166"/>
        <end position="188"/>
    </location>
</feature>
<feature type="modified residue" description="4-aspartylphosphate" evidence="14">
    <location>
        <position position="710"/>
    </location>
</feature>
<evidence type="ECO:0000256" key="16">
    <source>
        <dbReference type="SAM" id="Phobius"/>
    </source>
</evidence>
<dbReference type="PROSITE" id="PS50894">
    <property type="entry name" value="HPT"/>
    <property type="match status" value="1"/>
</dbReference>
<evidence type="ECO:0000256" key="9">
    <source>
        <dbReference type="ARBA" id="ARBA00022840"/>
    </source>
</evidence>
<dbReference type="GO" id="GO:0004673">
    <property type="term" value="F:protein histidine kinase activity"/>
    <property type="evidence" value="ECO:0007669"/>
    <property type="project" value="UniProtKB-EC"/>
</dbReference>
<keyword evidence="6 14" id="KW-0597">Phosphoprotein</keyword>
<evidence type="ECO:0000259" key="19">
    <source>
        <dbReference type="PROSITE" id="PS50894"/>
    </source>
</evidence>
<evidence type="ECO:0000259" key="18">
    <source>
        <dbReference type="PROSITE" id="PS50110"/>
    </source>
</evidence>
<dbReference type="InterPro" id="IPR036890">
    <property type="entry name" value="HATPase_C_sf"/>
</dbReference>
<feature type="modified residue" description="Phosphohistidine" evidence="13">
    <location>
        <position position="853"/>
    </location>
</feature>
<dbReference type="EMBL" id="JAUZVY010000003">
    <property type="protein sequence ID" value="MDP4529217.1"/>
    <property type="molecule type" value="Genomic_DNA"/>
</dbReference>
<dbReference type="Pfam" id="PF02518">
    <property type="entry name" value="HATPase_c"/>
    <property type="match status" value="1"/>
</dbReference>
<proteinExistence type="predicted"/>
<dbReference type="SMART" id="SM00388">
    <property type="entry name" value="HisKA"/>
    <property type="match status" value="1"/>
</dbReference>
<dbReference type="PROSITE" id="PS50109">
    <property type="entry name" value="HIS_KIN"/>
    <property type="match status" value="1"/>
</dbReference>
<keyword evidence="8" id="KW-0547">Nucleotide-binding</keyword>
<dbReference type="Pfam" id="PF09984">
    <property type="entry name" value="sCache_4"/>
    <property type="match status" value="1"/>
</dbReference>
<dbReference type="InterPro" id="IPR004358">
    <property type="entry name" value="Sig_transdc_His_kin-like_C"/>
</dbReference>
<dbReference type="PRINTS" id="PR00344">
    <property type="entry name" value="BCTRLSENSOR"/>
</dbReference>
<evidence type="ECO:0000256" key="1">
    <source>
        <dbReference type="ARBA" id="ARBA00000085"/>
    </source>
</evidence>
<keyword evidence="9" id="KW-0067">ATP-binding</keyword>
<keyword evidence="15" id="KW-0175">Coiled coil</keyword>
<dbReference type="CDD" id="cd00082">
    <property type="entry name" value="HisKA"/>
    <property type="match status" value="1"/>
</dbReference>
<dbReference type="InterPro" id="IPR003661">
    <property type="entry name" value="HisK_dim/P_dom"/>
</dbReference>
<evidence type="ECO:0000256" key="10">
    <source>
        <dbReference type="ARBA" id="ARBA00022989"/>
    </source>
</evidence>
<name>A0ABT9GQG3_9GAMM</name>
<accession>A0ABT9GQG3</accession>
<keyword evidence="5" id="KW-0997">Cell inner membrane</keyword>
<dbReference type="Gene3D" id="1.10.287.130">
    <property type="match status" value="1"/>
</dbReference>
<keyword evidence="20" id="KW-0808">Transferase</keyword>
<evidence type="ECO:0000256" key="8">
    <source>
        <dbReference type="ARBA" id="ARBA00022741"/>
    </source>
</evidence>
<protein>
    <recommendedName>
        <fullName evidence="3">histidine kinase</fullName>
        <ecNumber evidence="3">2.7.13.3</ecNumber>
    </recommendedName>
</protein>
<organism evidence="20 21">
    <name type="scientific">Alkalimonas delamerensis</name>
    <dbReference type="NCBI Taxonomy" id="265981"/>
    <lineage>
        <taxon>Bacteria</taxon>
        <taxon>Pseudomonadati</taxon>
        <taxon>Pseudomonadota</taxon>
        <taxon>Gammaproteobacteria</taxon>
        <taxon>Alkalimonas</taxon>
    </lineage>
</organism>
<dbReference type="NCBIfam" id="NF008318">
    <property type="entry name" value="PRK11107.1"/>
    <property type="match status" value="1"/>
</dbReference>
<dbReference type="SUPFAM" id="SSF47384">
    <property type="entry name" value="Homodimeric domain of signal transducing histidine kinase"/>
    <property type="match status" value="1"/>
</dbReference>
<keyword evidence="20" id="KW-0418">Kinase</keyword>
<keyword evidence="12 16" id="KW-0472">Membrane</keyword>
<dbReference type="InterPro" id="IPR001789">
    <property type="entry name" value="Sig_transdc_resp-reg_receiver"/>
</dbReference>
<comment type="subcellular location">
    <subcellularLocation>
        <location evidence="2">Cell inner membrane</location>
        <topology evidence="2">Multi-pass membrane protein</topology>
    </subcellularLocation>
</comment>
<dbReference type="Gene3D" id="3.40.50.2300">
    <property type="match status" value="2"/>
</dbReference>
<feature type="transmembrane region" description="Helical" evidence="16">
    <location>
        <begin position="6"/>
        <end position="29"/>
    </location>
</feature>
<dbReference type="InterPro" id="IPR003594">
    <property type="entry name" value="HATPase_dom"/>
</dbReference>
<dbReference type="SUPFAM" id="SSF47226">
    <property type="entry name" value="Histidine-containing phosphotransfer domain, HPT domain"/>
    <property type="match status" value="1"/>
</dbReference>
<evidence type="ECO:0000256" key="13">
    <source>
        <dbReference type="PROSITE-ProRule" id="PRU00110"/>
    </source>
</evidence>
<dbReference type="InterPro" id="IPR005467">
    <property type="entry name" value="His_kinase_dom"/>
</dbReference>
<evidence type="ECO:0000256" key="2">
    <source>
        <dbReference type="ARBA" id="ARBA00004429"/>
    </source>
</evidence>
<dbReference type="CDD" id="cd17546">
    <property type="entry name" value="REC_hyHK_CKI1_RcsC-like"/>
    <property type="match status" value="1"/>
</dbReference>
<reference evidence="20 21" key="1">
    <citation type="submission" date="2023-08" db="EMBL/GenBank/DDBJ databases">
        <authorList>
            <person name="Joshi A."/>
            <person name="Thite S."/>
        </authorList>
    </citation>
    <scope>NUCLEOTIDE SEQUENCE [LARGE SCALE GENOMIC DNA]</scope>
    <source>
        <strain evidence="20 21">1E1</strain>
    </source>
</reference>
<dbReference type="SUPFAM" id="SSF52172">
    <property type="entry name" value="CheY-like"/>
    <property type="match status" value="2"/>
</dbReference>
<keyword evidence="21" id="KW-1185">Reference proteome</keyword>
<dbReference type="Gene3D" id="3.30.565.10">
    <property type="entry name" value="Histidine kinase-like ATPase, C-terminal domain"/>
    <property type="match status" value="1"/>
</dbReference>
<dbReference type="InterPro" id="IPR011006">
    <property type="entry name" value="CheY-like_superfamily"/>
</dbReference>
<evidence type="ECO:0000256" key="4">
    <source>
        <dbReference type="ARBA" id="ARBA00022475"/>
    </source>
</evidence>
<feature type="domain" description="Response regulatory" evidence="18">
    <location>
        <begin position="661"/>
        <end position="777"/>
    </location>
</feature>
<evidence type="ECO:0000256" key="6">
    <source>
        <dbReference type="ARBA" id="ARBA00022553"/>
    </source>
</evidence>
<comment type="caution">
    <text evidence="20">The sequence shown here is derived from an EMBL/GenBank/DDBJ whole genome shotgun (WGS) entry which is preliminary data.</text>
</comment>
<evidence type="ECO:0000259" key="17">
    <source>
        <dbReference type="PROSITE" id="PS50109"/>
    </source>
</evidence>
<dbReference type="InterPro" id="IPR008207">
    <property type="entry name" value="Sig_transdc_His_kin_Hpt_dom"/>
</dbReference>
<dbReference type="InterPro" id="IPR036641">
    <property type="entry name" value="HPT_dom_sf"/>
</dbReference>
<evidence type="ECO:0000256" key="14">
    <source>
        <dbReference type="PROSITE-ProRule" id="PRU00169"/>
    </source>
</evidence>
<dbReference type="Pfam" id="PF00072">
    <property type="entry name" value="Response_reg"/>
    <property type="match status" value="1"/>
</dbReference>
<dbReference type="Proteomes" id="UP001236258">
    <property type="component" value="Unassembled WGS sequence"/>
</dbReference>
<feature type="domain" description="Response regulatory" evidence="18">
    <location>
        <begin position="526"/>
        <end position="642"/>
    </location>
</feature>
<dbReference type="Pfam" id="PF00512">
    <property type="entry name" value="HisKA"/>
    <property type="match status" value="1"/>
</dbReference>
<dbReference type="PANTHER" id="PTHR45339">
    <property type="entry name" value="HYBRID SIGNAL TRANSDUCTION HISTIDINE KINASE J"/>
    <property type="match status" value="1"/>
</dbReference>
<dbReference type="PROSITE" id="PS50110">
    <property type="entry name" value="RESPONSE_REGULATORY"/>
    <property type="match status" value="2"/>
</dbReference>
<evidence type="ECO:0000256" key="15">
    <source>
        <dbReference type="SAM" id="Coils"/>
    </source>
</evidence>